<dbReference type="EMBL" id="VZPX01000004">
    <property type="protein sequence ID" value="KAB0482429.1"/>
    <property type="molecule type" value="Genomic_DNA"/>
</dbReference>
<dbReference type="AlphaFoldDB" id="A0A7V7THZ6"/>
<reference evidence="1 2" key="1">
    <citation type="submission" date="2019-09" db="EMBL/GenBank/DDBJ databases">
        <title>Draft genome sequences of 48 bacterial type strains from the CCUG.</title>
        <authorList>
            <person name="Tunovic T."/>
            <person name="Pineiro-Iglesias B."/>
            <person name="Unosson C."/>
            <person name="Inganas E."/>
            <person name="Ohlen M."/>
            <person name="Cardew S."/>
            <person name="Jensie-Markopoulos S."/>
            <person name="Salva-Serra F."/>
            <person name="Jaen-Luchoro D."/>
            <person name="Karlsson R."/>
            <person name="Svensson-Stadler L."/>
            <person name="Chun J."/>
            <person name="Moore E."/>
        </authorList>
    </citation>
    <scope>NUCLEOTIDE SEQUENCE [LARGE SCALE GENOMIC DNA]</scope>
    <source>
        <strain evidence="1 2">CCUG 48643</strain>
    </source>
</reference>
<evidence type="ECO:0000313" key="1">
    <source>
        <dbReference type="EMBL" id="KAB0482429.1"/>
    </source>
</evidence>
<dbReference type="RefSeq" id="WP_137406594.1">
    <property type="nucleotide sequence ID" value="NZ_AP025467.1"/>
</dbReference>
<accession>A0A7V7THZ6</accession>
<dbReference type="Proteomes" id="UP000423756">
    <property type="component" value="Unassembled WGS sequence"/>
</dbReference>
<sequence length="447" mass="50474">MSKKGTGLIEINRYNNLMSLVNREYGGKIQDLCRKLAMPHLASFLSHKGIPKKQIGKRMARVIEEKLALSIQSLDSSQGHHVTEKSTEFVENCPIKQARYENLNRLLQLHSRGNISHLNSFLDCKLSNYLGRKRTRSLGDKMTAKIEAKLGVPDGSFDTIQEQSFFFTRLSKVEQEACIKQLQASFSDILETLNSINRQQEAIIIKMLSDLAVELANTNGYSVMKSDDLRRLYLPYVDKNNHLPVLVKPSGSSGWKFWILGLKGMNTGHEKQTKATTDAIAKHKKLSLQNVNSISLSVVDPVNHNHSELGPLSRDAHLIIKRATYALQYTVDEALSLRMSLKQAYNSLVDAQAIFIVNSQQLPITMKSDEIFSGFQIPRFSFDFLGQSAEALLVPLSANGVHIKEVKEYVRQSYLSSKSLQVLPVYMYDGELMFEQLTPAKIWLRLV</sequence>
<proteinExistence type="predicted"/>
<dbReference type="GeneID" id="77344663"/>
<comment type="caution">
    <text evidence="1">The sequence shown here is derived from an EMBL/GenBank/DDBJ whole genome shotgun (WGS) entry which is preliminary data.</text>
</comment>
<name>A0A7V7THZ6_9VIBR</name>
<gene>
    <name evidence="1" type="ORF">F7Q91_03200</name>
</gene>
<evidence type="ECO:0000313" key="2">
    <source>
        <dbReference type="Proteomes" id="UP000423756"/>
    </source>
</evidence>
<organism evidence="1 2">
    <name type="scientific">Vibrio chagasii</name>
    <dbReference type="NCBI Taxonomy" id="170679"/>
    <lineage>
        <taxon>Bacteria</taxon>
        <taxon>Pseudomonadati</taxon>
        <taxon>Pseudomonadota</taxon>
        <taxon>Gammaproteobacteria</taxon>
        <taxon>Vibrionales</taxon>
        <taxon>Vibrionaceae</taxon>
        <taxon>Vibrio</taxon>
    </lineage>
</organism>
<protein>
    <submittedName>
        <fullName evidence="1">Uncharacterized protein</fullName>
    </submittedName>
</protein>